<organism evidence="1 2">
    <name type="scientific">Chrysochromulina tobinii</name>
    <dbReference type="NCBI Taxonomy" id="1460289"/>
    <lineage>
        <taxon>Eukaryota</taxon>
        <taxon>Haptista</taxon>
        <taxon>Haptophyta</taxon>
        <taxon>Prymnesiophyceae</taxon>
        <taxon>Prymnesiales</taxon>
        <taxon>Chrysochromulinaceae</taxon>
        <taxon>Chrysochromulina</taxon>
    </lineage>
</organism>
<proteinExistence type="predicted"/>
<sequence length="65" mass="6725">MVKQAEAQAKRSAAARKADKVKASRAEAAEHKVCEKLGLACASAAIAAALDAYRCSARELVHGDG</sequence>
<reference evidence="2" key="1">
    <citation type="journal article" date="2015" name="PLoS Genet.">
        <title>Genome Sequence and Transcriptome Analyses of Chrysochromulina tobin: Metabolic Tools for Enhanced Algal Fitness in the Prominent Order Prymnesiales (Haptophyceae).</title>
        <authorList>
            <person name="Hovde B.T."/>
            <person name="Deodato C.R."/>
            <person name="Hunsperger H.M."/>
            <person name="Ryken S.A."/>
            <person name="Yost W."/>
            <person name="Jha R.K."/>
            <person name="Patterson J."/>
            <person name="Monnat R.J. Jr."/>
            <person name="Barlow S.B."/>
            <person name="Starkenburg S.R."/>
            <person name="Cattolico R.A."/>
        </authorList>
    </citation>
    <scope>NUCLEOTIDE SEQUENCE</scope>
    <source>
        <strain evidence="2">CCMP291</strain>
    </source>
</reference>
<gene>
    <name evidence="1" type="ORF">Ctob_011684</name>
</gene>
<dbReference type="EMBL" id="JWZX01002212">
    <property type="protein sequence ID" value="KOO30496.1"/>
    <property type="molecule type" value="Genomic_DNA"/>
</dbReference>
<name>A0A0M0JV06_9EUKA</name>
<evidence type="ECO:0000313" key="1">
    <source>
        <dbReference type="EMBL" id="KOO30496.1"/>
    </source>
</evidence>
<accession>A0A0M0JV06</accession>
<evidence type="ECO:0000313" key="2">
    <source>
        <dbReference type="Proteomes" id="UP000037460"/>
    </source>
</evidence>
<keyword evidence="2" id="KW-1185">Reference proteome</keyword>
<dbReference type="AlphaFoldDB" id="A0A0M0JV06"/>
<comment type="caution">
    <text evidence="1">The sequence shown here is derived from an EMBL/GenBank/DDBJ whole genome shotgun (WGS) entry which is preliminary data.</text>
</comment>
<dbReference type="Proteomes" id="UP000037460">
    <property type="component" value="Unassembled WGS sequence"/>
</dbReference>
<protein>
    <submittedName>
        <fullName evidence="1">Uncharacterized protein</fullName>
    </submittedName>
</protein>